<keyword evidence="3" id="KW-1185">Reference proteome</keyword>
<accession>A0AAD7TLW7</accession>
<name>A0AAD7TLW7_9APHY</name>
<dbReference type="InterPro" id="IPR001810">
    <property type="entry name" value="F-box_dom"/>
</dbReference>
<feature type="domain" description="F-box" evidence="1">
    <location>
        <begin position="79"/>
        <end position="142"/>
    </location>
</feature>
<dbReference type="AlphaFoldDB" id="A0AAD7TLW7"/>
<dbReference type="Gene3D" id="1.20.1280.50">
    <property type="match status" value="2"/>
</dbReference>
<gene>
    <name evidence="2" type="ORF">ONZ51_g9157</name>
</gene>
<dbReference type="EMBL" id="JAPEVG010000301">
    <property type="protein sequence ID" value="KAJ8469192.1"/>
    <property type="molecule type" value="Genomic_DNA"/>
</dbReference>
<dbReference type="Pfam" id="PF12937">
    <property type="entry name" value="F-box-like"/>
    <property type="match status" value="2"/>
</dbReference>
<organism evidence="2 3">
    <name type="scientific">Trametes cubensis</name>
    <dbReference type="NCBI Taxonomy" id="1111947"/>
    <lineage>
        <taxon>Eukaryota</taxon>
        <taxon>Fungi</taxon>
        <taxon>Dikarya</taxon>
        <taxon>Basidiomycota</taxon>
        <taxon>Agaricomycotina</taxon>
        <taxon>Agaricomycetes</taxon>
        <taxon>Polyporales</taxon>
        <taxon>Polyporaceae</taxon>
        <taxon>Trametes</taxon>
    </lineage>
</organism>
<feature type="domain" description="F-box" evidence="1">
    <location>
        <begin position="640"/>
        <end position="704"/>
    </location>
</feature>
<dbReference type="PANTHER" id="PTHR38926:SF64">
    <property type="entry name" value="F-BOX DOMAIN-CONTAINING PROTEIN"/>
    <property type="match status" value="1"/>
</dbReference>
<reference evidence="2" key="1">
    <citation type="submission" date="2022-11" db="EMBL/GenBank/DDBJ databases">
        <title>Genome Sequence of Cubamyces cubensis.</title>
        <authorList>
            <person name="Buettner E."/>
        </authorList>
    </citation>
    <scope>NUCLEOTIDE SEQUENCE</scope>
    <source>
        <strain evidence="2">MPL-01</strain>
    </source>
</reference>
<protein>
    <recommendedName>
        <fullName evidence="1">F-box domain-containing protein</fullName>
    </recommendedName>
</protein>
<sequence length="1148" mass="128977">MSLEAGESCHDARAMQLAHELLLHLRSIEQDIESERDCVPINHKHFDDKTLALHSLDVVLCDAVQTVRKLRNRANTALRVPPELWAAIFSMVPAPTWPPSSGAEAFGRSSCLINVSHVVPLTAVCRSWRQIALSTSSLWSTILDTGDPGRPVFWSHYAHRCTAGPLFFGILQTPAVETIALLQKERSRVRELYYRYHDLPMRLCKSRLAKLCSSQLPNLIFCTLDLSCLVLDAGHRYRVSLPGHSLLGLTISGAHISPTMNLAALTTLTLCKICCMFPDELLDILTRTLRLQRLLLANIQLMVDPAADYKPAEGSSASRPIALPFLRFIAASKAPCASRRDAAHYFHKFLRRVLSQMTYPPTCRMILNSVHMDDFLPLINVILRNKLTHPGVSVYLPMDASREELFFSVSSAGERWRKCRADITTHDIGNPTELQQLVGTLIASPHLMNLRSLSTHSSWLCKLLSNGVSFEHVTNLVIRKPPSGTEHPITTQDVVKILKPQGGAGDTPLPALIRLSVHCCLPDDLDSPHWDSARLQDTGEILMVRNLGKLRSKAGHPLAFLHVVASGPQVTEVLEYYEPTLDQLYRREVLQHAKVATELQNVWDRFMRSPLTDEEGRADIDVLLESAGKLHDLTMQSTVNRLPTEIIVEIFSMVPSPAWKRSDEVRKFRISRNLTNVGHIVPLTRVCRLWRQIAISTPSLWSSILDFSDADQRPLWTHYAHRCTAGPIFVGISGNPSQETIQYMWEERARIHELFLCVWRAFPELEAFSLFLRTSETTRLTFASEKLHRLTLAGPCMISQIPSLTHLTISDTIGMDADTLLEFIAAASSLRNLRMYSVRWIPVQTGLAGGPSPRLRMPILQRVQAEKAERMLGVAVQDYSAYMHRVLSQLSYSPTCNVKVDPVHIDDFLQLTKAIIQGKNISDVAVYGRRLGSRRPGFAFYAHTTRERGERFGCEIIVKDPNHDVGVQQPLNALLHLPELAGVLRLWTHSTWLCGVLSAGVPLRNVVSLVIQLPPAGYTGPSQSAAVEEVVRILKPNHDSGEIPCPALKFLAIQCQPSLDSNYVGRDSMPETIEHTGQILKIRELATLREWAGHPLSSLWIIVQGMEESETHVLKYDAQDQQSYRQLSYHKDNTEMLRAWRRYSPDSY</sequence>
<dbReference type="Proteomes" id="UP001215151">
    <property type="component" value="Unassembled WGS sequence"/>
</dbReference>
<comment type="caution">
    <text evidence="2">The sequence shown here is derived from an EMBL/GenBank/DDBJ whole genome shotgun (WGS) entry which is preliminary data.</text>
</comment>
<dbReference type="PANTHER" id="PTHR38926">
    <property type="entry name" value="F-BOX DOMAIN CONTAINING PROTEIN, EXPRESSED"/>
    <property type="match status" value="1"/>
</dbReference>
<evidence type="ECO:0000259" key="1">
    <source>
        <dbReference type="Pfam" id="PF12937"/>
    </source>
</evidence>
<proteinExistence type="predicted"/>
<evidence type="ECO:0000313" key="2">
    <source>
        <dbReference type="EMBL" id="KAJ8469192.1"/>
    </source>
</evidence>
<evidence type="ECO:0000313" key="3">
    <source>
        <dbReference type="Proteomes" id="UP001215151"/>
    </source>
</evidence>